<organism evidence="2 3">
    <name type="scientific">Plasmopara halstedii</name>
    <name type="common">Downy mildew of sunflower</name>
    <dbReference type="NCBI Taxonomy" id="4781"/>
    <lineage>
        <taxon>Eukaryota</taxon>
        <taxon>Sar</taxon>
        <taxon>Stramenopiles</taxon>
        <taxon>Oomycota</taxon>
        <taxon>Peronosporomycetes</taxon>
        <taxon>Peronosporales</taxon>
        <taxon>Peronosporaceae</taxon>
        <taxon>Plasmopara</taxon>
    </lineage>
</organism>
<dbReference type="GeneID" id="36397313"/>
<feature type="region of interest" description="Disordered" evidence="1">
    <location>
        <begin position="1"/>
        <end position="31"/>
    </location>
</feature>
<keyword evidence="3" id="KW-1185">Reference proteome</keyword>
<dbReference type="Proteomes" id="UP000054928">
    <property type="component" value="Unassembled WGS sequence"/>
</dbReference>
<evidence type="ECO:0000313" key="2">
    <source>
        <dbReference type="EMBL" id="CEG45925.1"/>
    </source>
</evidence>
<sequence>MKVRLLKTGRPREGGQTYSIPFRPSENETQPVLPHSGQIRLCRRNFFMKCFLDKRMFMKDAITATFFHGSTVETAE</sequence>
<protein>
    <submittedName>
        <fullName evidence="2">Uncharacterized protein</fullName>
    </submittedName>
</protein>
<dbReference type="EMBL" id="CCYD01001864">
    <property type="protein sequence ID" value="CEG45925.1"/>
    <property type="molecule type" value="Genomic_DNA"/>
</dbReference>
<dbReference type="RefSeq" id="XP_024582294.1">
    <property type="nucleotide sequence ID" value="XM_024716724.1"/>
</dbReference>
<evidence type="ECO:0000256" key="1">
    <source>
        <dbReference type="SAM" id="MobiDB-lite"/>
    </source>
</evidence>
<name>A0A0P1AWJ9_PLAHL</name>
<proteinExistence type="predicted"/>
<dbReference type="AlphaFoldDB" id="A0A0P1AWJ9"/>
<evidence type="ECO:0000313" key="3">
    <source>
        <dbReference type="Proteomes" id="UP000054928"/>
    </source>
</evidence>
<accession>A0A0P1AWJ9</accession>
<reference evidence="3" key="1">
    <citation type="submission" date="2014-09" db="EMBL/GenBank/DDBJ databases">
        <authorList>
            <person name="Sharma Rahul"/>
            <person name="Thines Marco"/>
        </authorList>
    </citation>
    <scope>NUCLEOTIDE SEQUENCE [LARGE SCALE GENOMIC DNA]</scope>
</reference>